<evidence type="ECO:0000256" key="1">
    <source>
        <dbReference type="ARBA" id="ARBA00001657"/>
    </source>
</evidence>
<evidence type="ECO:0000259" key="7">
    <source>
        <dbReference type="Pfam" id="PF16028"/>
    </source>
</evidence>
<dbReference type="GO" id="GO:0015180">
    <property type="term" value="F:L-alanine transmembrane transporter activity"/>
    <property type="evidence" value="ECO:0007669"/>
    <property type="project" value="TreeGrafter"/>
</dbReference>
<dbReference type="InterPro" id="IPR013780">
    <property type="entry name" value="Glyco_hydro_b"/>
</dbReference>
<dbReference type="Pfam" id="PF00128">
    <property type="entry name" value="Alpha-amylase"/>
    <property type="match status" value="1"/>
</dbReference>
<comment type="catalytic activity">
    <reaction evidence="1">
        <text>Hydrolysis of terminal, non-reducing (1-&gt;4)-linked alpha-D-glucose residues with release of alpha-D-glucose.</text>
        <dbReference type="EC" id="3.2.1.20"/>
    </reaction>
</comment>
<dbReference type="AlphaFoldDB" id="A0A1Q3F9U4"/>
<feature type="transmembrane region" description="Helical" evidence="5">
    <location>
        <begin position="158"/>
        <end position="180"/>
    </location>
</feature>
<keyword evidence="5" id="KW-0472">Membrane</keyword>
<reference evidence="8" key="1">
    <citation type="submission" date="2017-01" db="EMBL/GenBank/DDBJ databases">
        <title>A deep insight into the sialotranscriptome of adult male and female Cluex tarsalis mosquitoes.</title>
        <authorList>
            <person name="Ribeiro J.M."/>
            <person name="Moreira F."/>
            <person name="Bernard K.A."/>
            <person name="Calvo E."/>
        </authorList>
    </citation>
    <scope>NUCLEOTIDE SEQUENCE</scope>
    <source>
        <strain evidence="8">Kern County</strain>
        <tissue evidence="8">Salivary glands</tissue>
    </source>
</reference>
<dbReference type="InterPro" id="IPR006047">
    <property type="entry name" value="GH13_cat_dom"/>
</dbReference>
<dbReference type="GO" id="GO:1904273">
    <property type="term" value="P:L-alanine import across plasma membrane"/>
    <property type="evidence" value="ECO:0007669"/>
    <property type="project" value="TreeGrafter"/>
</dbReference>
<keyword evidence="5" id="KW-1133">Transmembrane helix</keyword>
<dbReference type="GO" id="GO:0015823">
    <property type="term" value="P:phenylalanine transport"/>
    <property type="evidence" value="ECO:0007669"/>
    <property type="project" value="TreeGrafter"/>
</dbReference>
<dbReference type="GO" id="GO:0005975">
    <property type="term" value="P:carbohydrate metabolic process"/>
    <property type="evidence" value="ECO:0007669"/>
    <property type="project" value="InterPro"/>
</dbReference>
<dbReference type="InterPro" id="IPR042280">
    <property type="entry name" value="SLC3A2"/>
</dbReference>
<evidence type="ECO:0000256" key="2">
    <source>
        <dbReference type="ARBA" id="ARBA00012741"/>
    </source>
</evidence>
<dbReference type="GO" id="GO:0015190">
    <property type="term" value="F:L-leucine transmembrane transporter activity"/>
    <property type="evidence" value="ECO:0007669"/>
    <property type="project" value="TreeGrafter"/>
</dbReference>
<dbReference type="GO" id="GO:0016324">
    <property type="term" value="C:apical plasma membrane"/>
    <property type="evidence" value="ECO:0007669"/>
    <property type="project" value="TreeGrafter"/>
</dbReference>
<accession>A0A1Q3F9U4</accession>
<dbReference type="InterPro" id="IPR031984">
    <property type="entry name" value="SLC3A2_N"/>
</dbReference>
<feature type="region of interest" description="Disordered" evidence="4">
    <location>
        <begin position="1"/>
        <end position="105"/>
    </location>
</feature>
<dbReference type="GO" id="GO:0015173">
    <property type="term" value="F:aromatic amino acid transmembrane transporter activity"/>
    <property type="evidence" value="ECO:0007669"/>
    <property type="project" value="TreeGrafter"/>
</dbReference>
<organism evidence="8">
    <name type="scientific">Culex tarsalis</name>
    <name type="common">Encephalitis mosquito</name>
    <dbReference type="NCBI Taxonomy" id="7177"/>
    <lineage>
        <taxon>Eukaryota</taxon>
        <taxon>Metazoa</taxon>
        <taxon>Ecdysozoa</taxon>
        <taxon>Arthropoda</taxon>
        <taxon>Hexapoda</taxon>
        <taxon>Insecta</taxon>
        <taxon>Pterygota</taxon>
        <taxon>Neoptera</taxon>
        <taxon>Endopterygota</taxon>
        <taxon>Diptera</taxon>
        <taxon>Nematocera</taxon>
        <taxon>Culicoidea</taxon>
        <taxon>Culicidae</taxon>
        <taxon>Culicinae</taxon>
        <taxon>Culicini</taxon>
        <taxon>Culex</taxon>
        <taxon>Culex</taxon>
    </lineage>
</organism>
<dbReference type="Pfam" id="PF16028">
    <property type="entry name" value="SLC3A2_N"/>
    <property type="match status" value="1"/>
</dbReference>
<feature type="domain" description="Solute carrier family 3 member 2 N-terminal" evidence="7">
    <location>
        <begin position="124"/>
        <end position="200"/>
    </location>
</feature>
<dbReference type="GO" id="GO:0004558">
    <property type="term" value="F:alpha-1,4-glucosidase activity"/>
    <property type="evidence" value="ECO:0007669"/>
    <property type="project" value="UniProtKB-EC"/>
</dbReference>
<dbReference type="InterPro" id="IPR045857">
    <property type="entry name" value="O16G_dom_2"/>
</dbReference>
<dbReference type="SUPFAM" id="SSF51445">
    <property type="entry name" value="(Trans)glycosidases"/>
    <property type="match status" value="1"/>
</dbReference>
<dbReference type="EC" id="3.2.1.20" evidence="2"/>
<dbReference type="Gene3D" id="2.60.40.1180">
    <property type="entry name" value="Golgi alpha-mannosidase II"/>
    <property type="match status" value="1"/>
</dbReference>
<keyword evidence="3" id="KW-0732">Signal</keyword>
<sequence length="642" mass="70650">MDETNRNSAKLDIEAARQQSAEKENAKEKQGPELKESYKKLSDAELDQANGGAATRKEPADSDESAMVRENGNCKDGEDEKMLNGGGEAGTVATTNGGGGGEKDKLTQKELEVTFTSEGQNGDVRINLEVEKQQTFSGMSKEELMKFANDPFWVRLRWFLFIVFWGLWIGMLAGAIYIILDAPKCAAPVPLSWWQKGPLVTVDEQSYRGQVADVKKFGASGVIYRLPEDETYFVEGALEDKIKELVKTFGDHDIKVILDVTANYVTKNDPLFKEATASADAPQRSAFIWRQTSEKNNWLEVGTTDRSSAWKPQDSQLILAQFGADRYDLQLSDPIAKEKLKSALRRLAELGVSGFRLANAKHFIVDRAGKDDEVASPAADKSLTHDHYDFWTHAHTTYQAGLGALLHELTLEVRNYTKGDGFLSVSDDIVRPEAFAVDGNQLGVDLPEYGDVEAILKAPITAESAKTIRDDIERTLNETNLYSAVNGGKPWNQWPYDKTSLVNVPASEYNVFMFLLPGVPVVPLDVLNYGEGSHAIVESLNKFRHSPSFEHGSFAIYTDANATAIGYTRQKSGNPGYFVALNPTDAPLKADFGLVAGIAEELTVVLVSENYREEDIAVKSKVQANAVPLSARSALIATYVPK</sequence>
<evidence type="ECO:0000256" key="4">
    <source>
        <dbReference type="SAM" id="MobiDB-lite"/>
    </source>
</evidence>
<dbReference type="GO" id="GO:1903801">
    <property type="term" value="P:L-leucine import across plasma membrane"/>
    <property type="evidence" value="ECO:0007669"/>
    <property type="project" value="TreeGrafter"/>
</dbReference>
<evidence type="ECO:0000313" key="8">
    <source>
        <dbReference type="EMBL" id="JAV24335.1"/>
    </source>
</evidence>
<dbReference type="GO" id="GO:0016323">
    <property type="term" value="C:basolateral plasma membrane"/>
    <property type="evidence" value="ECO:0007669"/>
    <property type="project" value="TreeGrafter"/>
</dbReference>
<evidence type="ECO:0000256" key="5">
    <source>
        <dbReference type="SAM" id="Phobius"/>
    </source>
</evidence>
<evidence type="ECO:0000256" key="3">
    <source>
        <dbReference type="ARBA" id="ARBA00022729"/>
    </source>
</evidence>
<keyword evidence="5" id="KW-0812">Transmembrane</keyword>
<evidence type="ECO:0000259" key="6">
    <source>
        <dbReference type="Pfam" id="PF00128"/>
    </source>
</evidence>
<dbReference type="EMBL" id="GFDL01010710">
    <property type="protein sequence ID" value="JAV24335.1"/>
    <property type="molecule type" value="Transcribed_RNA"/>
</dbReference>
<dbReference type="PANTHER" id="PTHR46673">
    <property type="entry name" value="4F2 CELL-SURFACE ANTIGEN HEAVY CHAIN"/>
    <property type="match status" value="1"/>
</dbReference>
<proteinExistence type="predicted"/>
<name>A0A1Q3F9U4_CULTA</name>
<dbReference type="PANTHER" id="PTHR46673:SF1">
    <property type="entry name" value="4F2 CELL-SURFACE ANTIGEN HEAVY CHAIN"/>
    <property type="match status" value="1"/>
</dbReference>
<dbReference type="Gene3D" id="3.20.20.80">
    <property type="entry name" value="Glycosidases"/>
    <property type="match status" value="1"/>
</dbReference>
<protein>
    <recommendedName>
        <fullName evidence="2">alpha-glucosidase</fullName>
        <ecNumber evidence="2">3.2.1.20</ecNumber>
    </recommendedName>
</protein>
<feature type="compositionally biased region" description="Basic and acidic residues" evidence="4">
    <location>
        <begin position="9"/>
        <end position="43"/>
    </location>
</feature>
<dbReference type="Gene3D" id="3.90.400.10">
    <property type="entry name" value="Oligo-1,6-glucosidase, Domain 2"/>
    <property type="match status" value="1"/>
</dbReference>
<feature type="compositionally biased region" description="Basic and acidic residues" evidence="4">
    <location>
        <begin position="72"/>
        <end position="82"/>
    </location>
</feature>
<feature type="domain" description="Glycosyl hydrolase family 13 catalytic" evidence="6">
    <location>
        <begin position="240"/>
        <end position="418"/>
    </location>
</feature>
<dbReference type="InterPro" id="IPR017853">
    <property type="entry name" value="GH"/>
</dbReference>
<dbReference type="CDD" id="cd11329">
    <property type="entry name" value="AmyAc_maltase-like"/>
    <property type="match status" value="1"/>
</dbReference>